<dbReference type="PANTHER" id="PTHR33711">
    <property type="entry name" value="DIOXYGENASE, PUTATIVE (AFU_ORTHOLOGUE AFUA_2G02910)-RELATED"/>
    <property type="match status" value="1"/>
</dbReference>
<evidence type="ECO:0000256" key="2">
    <source>
        <dbReference type="ARBA" id="ARBA00022964"/>
    </source>
</evidence>
<dbReference type="Pfam" id="PF00775">
    <property type="entry name" value="Dioxygenase_C"/>
    <property type="match status" value="1"/>
</dbReference>
<dbReference type="EMBL" id="BJCL01000003">
    <property type="protein sequence ID" value="GCL62697.1"/>
    <property type="molecule type" value="Genomic_DNA"/>
</dbReference>
<evidence type="ECO:0000259" key="5">
    <source>
        <dbReference type="PROSITE" id="PS00083"/>
    </source>
</evidence>
<gene>
    <name evidence="6" type="ORF">AQPW35_17780</name>
</gene>
<dbReference type="GO" id="GO:0018578">
    <property type="term" value="F:protocatechuate 3,4-dioxygenase activity"/>
    <property type="evidence" value="ECO:0007669"/>
    <property type="project" value="InterPro"/>
</dbReference>
<comment type="similarity">
    <text evidence="1">Belongs to the intradiol ring-cleavage dioxygenase family.</text>
</comment>
<dbReference type="AlphaFoldDB" id="A0A480AQY4"/>
<evidence type="ECO:0000313" key="7">
    <source>
        <dbReference type="Proteomes" id="UP000301751"/>
    </source>
</evidence>
<keyword evidence="7" id="KW-1185">Reference proteome</keyword>
<keyword evidence="2" id="KW-0223">Dioxygenase</keyword>
<dbReference type="InterPro" id="IPR039387">
    <property type="entry name" value="3_4-PCD"/>
</dbReference>
<evidence type="ECO:0000256" key="4">
    <source>
        <dbReference type="SAM" id="MobiDB-lite"/>
    </source>
</evidence>
<dbReference type="CDD" id="cd03459">
    <property type="entry name" value="3_4-PCD"/>
    <property type="match status" value="1"/>
</dbReference>
<dbReference type="InterPro" id="IPR000627">
    <property type="entry name" value="Intradiol_dOase_C"/>
</dbReference>
<reference evidence="7" key="1">
    <citation type="submission" date="2019-03" db="EMBL/GenBank/DDBJ databases">
        <title>Aquabacterium pictum sp.nov., the first bacteriochlorophyll a-containing freshwater bacterium in the genus Aquabacterium of the class Betaproteobacteria.</title>
        <authorList>
            <person name="Hirose S."/>
            <person name="Tank M."/>
            <person name="Hara E."/>
            <person name="Tamaki H."/>
            <person name="Takaichi S."/>
            <person name="Haruta S."/>
            <person name="Hanada S."/>
        </authorList>
    </citation>
    <scope>NUCLEOTIDE SEQUENCE [LARGE SCALE GENOMIC DNA]</scope>
    <source>
        <strain evidence="7">W35</strain>
    </source>
</reference>
<comment type="caution">
    <text evidence="6">The sequence shown here is derived from an EMBL/GenBank/DDBJ whole genome shotgun (WGS) entry which is preliminary data.</text>
</comment>
<protein>
    <recommendedName>
        <fullName evidence="5">Intradiol ring-cleavage dioxygenases domain-containing protein</fullName>
    </recommendedName>
</protein>
<proteinExistence type="inferred from homology"/>
<feature type="region of interest" description="Disordered" evidence="4">
    <location>
        <begin position="1"/>
        <end position="33"/>
    </location>
</feature>
<evidence type="ECO:0000313" key="6">
    <source>
        <dbReference type="EMBL" id="GCL62697.1"/>
    </source>
</evidence>
<organism evidence="6 7">
    <name type="scientific">Pseudaquabacterium pictum</name>
    <dbReference type="NCBI Taxonomy" id="2315236"/>
    <lineage>
        <taxon>Bacteria</taxon>
        <taxon>Pseudomonadati</taxon>
        <taxon>Pseudomonadota</taxon>
        <taxon>Betaproteobacteria</taxon>
        <taxon>Burkholderiales</taxon>
        <taxon>Sphaerotilaceae</taxon>
        <taxon>Pseudaquabacterium</taxon>
    </lineage>
</organism>
<dbReference type="PROSITE" id="PS00083">
    <property type="entry name" value="INTRADIOL_DIOXYGENAS"/>
    <property type="match status" value="1"/>
</dbReference>
<dbReference type="Gene3D" id="2.60.130.10">
    <property type="entry name" value="Aromatic compound dioxygenase"/>
    <property type="match status" value="1"/>
</dbReference>
<dbReference type="InterPro" id="IPR015889">
    <property type="entry name" value="Intradiol_dOase_core"/>
</dbReference>
<dbReference type="GO" id="GO:0008199">
    <property type="term" value="F:ferric iron binding"/>
    <property type="evidence" value="ECO:0007669"/>
    <property type="project" value="InterPro"/>
</dbReference>
<dbReference type="SUPFAM" id="SSF49482">
    <property type="entry name" value="Aromatic compound dioxygenase"/>
    <property type="match status" value="1"/>
</dbReference>
<sequence length="240" mass="26127">MDQAAKWNRPDLVTPETRMTTTDRSLPATPALPGRRRSHRLMLAAALLPVVAWRPARAQAPAGQPLRPTPAQTEGPFYPVSLPADTDFDLLRQGGAAYAKGQPCWLDGLVRGTDGQPLAGAVVEIWQCDAEGHYRHPGDGDRADPAFQAFGRVVADAQGRYRFRTMRPVAYSGRTPHIHLKVKQGRRTLLTTQLYVAGDPGNAADFLWRRLSEADRAALTVPFTPGADGLRASFDIVVAA</sequence>
<evidence type="ECO:0000256" key="3">
    <source>
        <dbReference type="ARBA" id="ARBA00023002"/>
    </source>
</evidence>
<dbReference type="PANTHER" id="PTHR33711:SF9">
    <property type="entry name" value="PROTOCATECHUATE 3,4-DIOXYGENASE ALPHA CHAIN"/>
    <property type="match status" value="1"/>
</dbReference>
<name>A0A480AQY4_9BURK</name>
<accession>A0A480AQY4</accession>
<evidence type="ECO:0000256" key="1">
    <source>
        <dbReference type="ARBA" id="ARBA00007825"/>
    </source>
</evidence>
<dbReference type="Proteomes" id="UP000301751">
    <property type="component" value="Unassembled WGS sequence"/>
</dbReference>
<dbReference type="InterPro" id="IPR050770">
    <property type="entry name" value="Intradiol_RC_Dioxygenase"/>
</dbReference>
<keyword evidence="3" id="KW-0560">Oxidoreductase</keyword>
<feature type="domain" description="Intradiol ring-cleavage dioxygenases" evidence="5">
    <location>
        <begin position="106"/>
        <end position="134"/>
    </location>
</feature>